<accession>A0A268EED5</accession>
<keyword evidence="1" id="KW-0732">Signal</keyword>
<reference evidence="2 3" key="1">
    <citation type="submission" date="2017-07" db="EMBL/GenBank/DDBJ databases">
        <title>Isolation and whole genome analysis of endospore-forming bacteria from heroin.</title>
        <authorList>
            <person name="Kalinowski J."/>
            <person name="Ahrens B."/>
            <person name="Al-Dilaimi A."/>
            <person name="Winkler A."/>
            <person name="Wibberg D."/>
            <person name="Schleenbecker U."/>
            <person name="Ruckert C."/>
            <person name="Wolfel R."/>
            <person name="Grass G."/>
        </authorList>
    </citation>
    <scope>NUCLEOTIDE SEQUENCE [LARGE SCALE GENOMIC DNA]</scope>
    <source>
        <strain evidence="2 3">7537-G1</strain>
    </source>
</reference>
<gene>
    <name evidence="2" type="ORF">CHH67_24410</name>
</gene>
<dbReference type="Proteomes" id="UP000215596">
    <property type="component" value="Unassembled WGS sequence"/>
</dbReference>
<dbReference type="AlphaFoldDB" id="A0A268EED5"/>
<organism evidence="2 3">
    <name type="scientific">Paenibacillus campinasensis</name>
    <dbReference type="NCBI Taxonomy" id="66347"/>
    <lineage>
        <taxon>Bacteria</taxon>
        <taxon>Bacillati</taxon>
        <taxon>Bacillota</taxon>
        <taxon>Bacilli</taxon>
        <taxon>Bacillales</taxon>
        <taxon>Paenibacillaceae</taxon>
        <taxon>Paenibacillus</taxon>
    </lineage>
</organism>
<dbReference type="OrthoDB" id="9912521at2"/>
<comment type="caution">
    <text evidence="2">The sequence shown here is derived from an EMBL/GenBank/DDBJ whole genome shotgun (WGS) entry which is preliminary data.</text>
</comment>
<evidence type="ECO:0000256" key="1">
    <source>
        <dbReference type="SAM" id="SignalP"/>
    </source>
</evidence>
<sequence>MKKLLTLVLTMIMMLSLSVSAFASPVELEEFSPPGTSITVRPLTPEEITLLEQRANGNKEVSLFDVGILSDSWSGNVTVPINKDGNQGANVGHAFIPSPDRYVLIYVGDLPGTMPSVNLSIQSQTNSNVQWWRSNIKGNSLVVIDTGSYSNHTFQIKTSTNEENSRSAYFEWTTSSDN</sequence>
<feature type="signal peptide" evidence="1">
    <location>
        <begin position="1"/>
        <end position="23"/>
    </location>
</feature>
<name>A0A268EED5_9BACL</name>
<evidence type="ECO:0000313" key="3">
    <source>
        <dbReference type="Proteomes" id="UP000215596"/>
    </source>
</evidence>
<evidence type="ECO:0000313" key="2">
    <source>
        <dbReference type="EMBL" id="PAD71483.1"/>
    </source>
</evidence>
<dbReference type="EMBL" id="NPBY01000101">
    <property type="protein sequence ID" value="PAD71483.1"/>
    <property type="molecule type" value="Genomic_DNA"/>
</dbReference>
<feature type="chain" id="PRO_5032506007" evidence="1">
    <location>
        <begin position="24"/>
        <end position="178"/>
    </location>
</feature>
<protein>
    <submittedName>
        <fullName evidence="2">Uncharacterized protein</fullName>
    </submittedName>
</protein>
<proteinExistence type="predicted"/>
<dbReference type="RefSeq" id="WP_095267971.1">
    <property type="nucleotide sequence ID" value="NZ_NPBY01000101.1"/>
</dbReference>